<dbReference type="Pfam" id="PF01814">
    <property type="entry name" value="Hemerythrin"/>
    <property type="match status" value="1"/>
</dbReference>
<evidence type="ECO:0000313" key="6">
    <source>
        <dbReference type="Proteomes" id="UP000622707"/>
    </source>
</evidence>
<proteinExistence type="inferred from homology"/>
<comment type="similarity">
    <text evidence="1">Belongs to the hemerythrin family.</text>
</comment>
<dbReference type="InterPro" id="IPR012312">
    <property type="entry name" value="Hemerythrin-like"/>
</dbReference>
<dbReference type="Gene3D" id="1.20.120.50">
    <property type="entry name" value="Hemerythrin-like"/>
    <property type="match status" value="1"/>
</dbReference>
<evidence type="ECO:0000256" key="2">
    <source>
        <dbReference type="ARBA" id="ARBA00022723"/>
    </source>
</evidence>
<protein>
    <submittedName>
        <fullName evidence="5">Hemerythrin</fullName>
    </submittedName>
</protein>
<sequence length="156" mass="17013">MPALPWTDGLKLGLPVMDDTHQEFVDLLARAETADDATLPALWRELVEHTTEHFAREDEWMLATGFALGNCHATQHKSVLQVLRHGAAEAAQGRLAPIRKVIQELAVWFPHHAQTMDASLALHLQGVGYDPYTGLVSRPEALPAEAISSCGGVDCT</sequence>
<evidence type="ECO:0000256" key="1">
    <source>
        <dbReference type="ARBA" id="ARBA00010587"/>
    </source>
</evidence>
<accession>A0ABS1JWK5</accession>
<dbReference type="InterPro" id="IPR012827">
    <property type="entry name" value="Hemerythrin_metal-bd"/>
</dbReference>
<evidence type="ECO:0000259" key="4">
    <source>
        <dbReference type="Pfam" id="PF01814"/>
    </source>
</evidence>
<dbReference type="CDD" id="cd12107">
    <property type="entry name" value="Hemerythrin"/>
    <property type="match status" value="1"/>
</dbReference>
<gene>
    <name evidence="5" type="ORF">JI746_24240</name>
</gene>
<keyword evidence="3" id="KW-0408">Iron</keyword>
<dbReference type="EMBL" id="JAEQND010000016">
    <property type="protein sequence ID" value="MBL0428236.1"/>
    <property type="molecule type" value="Genomic_DNA"/>
</dbReference>
<reference evidence="5 6" key="1">
    <citation type="journal article" date="2017" name="Int. J. Syst. Evol. Microbiol.">
        <title>Ramlibacter alkalitolerans sp. nov., alkali-tolerant bacterium isolated from soil of ginseng.</title>
        <authorList>
            <person name="Lee D.H."/>
            <person name="Cha C.J."/>
        </authorList>
    </citation>
    <scope>NUCLEOTIDE SEQUENCE [LARGE SCALE GENOMIC DNA]</scope>
    <source>
        <strain evidence="5 6">KACC 19305</strain>
    </source>
</reference>
<comment type="caution">
    <text evidence="5">The sequence shown here is derived from an EMBL/GenBank/DDBJ whole genome shotgun (WGS) entry which is preliminary data.</text>
</comment>
<keyword evidence="6" id="KW-1185">Reference proteome</keyword>
<dbReference type="RefSeq" id="WP_201692866.1">
    <property type="nucleotide sequence ID" value="NZ_JAEQND010000016.1"/>
</dbReference>
<organism evidence="5 6">
    <name type="scientific">Ramlibacter alkalitolerans</name>
    <dbReference type="NCBI Taxonomy" id="2039631"/>
    <lineage>
        <taxon>Bacteria</taxon>
        <taxon>Pseudomonadati</taxon>
        <taxon>Pseudomonadota</taxon>
        <taxon>Betaproteobacteria</taxon>
        <taxon>Burkholderiales</taxon>
        <taxon>Comamonadaceae</taxon>
        <taxon>Ramlibacter</taxon>
    </lineage>
</organism>
<keyword evidence="2" id="KW-0479">Metal-binding</keyword>
<evidence type="ECO:0000313" key="5">
    <source>
        <dbReference type="EMBL" id="MBL0428236.1"/>
    </source>
</evidence>
<dbReference type="InterPro" id="IPR035938">
    <property type="entry name" value="Hemerythrin-like_sf"/>
</dbReference>
<dbReference type="Proteomes" id="UP000622707">
    <property type="component" value="Unassembled WGS sequence"/>
</dbReference>
<feature type="domain" description="Hemerythrin-like" evidence="4">
    <location>
        <begin position="14"/>
        <end position="119"/>
    </location>
</feature>
<name>A0ABS1JWK5_9BURK</name>
<evidence type="ECO:0000256" key="3">
    <source>
        <dbReference type="ARBA" id="ARBA00023004"/>
    </source>
</evidence>
<dbReference type="SUPFAM" id="SSF47188">
    <property type="entry name" value="Hemerythrin-like"/>
    <property type="match status" value="1"/>
</dbReference>
<dbReference type="NCBIfam" id="TIGR02481">
    <property type="entry name" value="hemeryth_dom"/>
    <property type="match status" value="1"/>
</dbReference>